<evidence type="ECO:0000256" key="6">
    <source>
        <dbReference type="ARBA" id="ARBA00022857"/>
    </source>
</evidence>
<evidence type="ECO:0000256" key="1">
    <source>
        <dbReference type="ARBA" id="ARBA00004994"/>
    </source>
</evidence>
<evidence type="ECO:0000256" key="5">
    <source>
        <dbReference type="ARBA" id="ARBA00022655"/>
    </source>
</evidence>
<dbReference type="InterPro" id="IPR008927">
    <property type="entry name" value="6-PGluconate_DH-like_C_sf"/>
</dbReference>
<keyword evidence="14" id="KW-1185">Reference proteome</keyword>
<dbReference type="OrthoDB" id="8555723at2"/>
<dbReference type="RefSeq" id="WP_130391464.1">
    <property type="nucleotide sequence ID" value="NZ_SGXM01000002.1"/>
</dbReference>
<gene>
    <name evidence="13" type="ORF">EV147_2473</name>
</gene>
<reference evidence="13 14" key="1">
    <citation type="journal article" date="2015" name="Stand. Genomic Sci.">
        <title>Genomic Encyclopedia of Bacterial and Archaeal Type Strains, Phase III: the genomes of soil and plant-associated and newly described type strains.</title>
        <authorList>
            <person name="Whitman W.B."/>
            <person name="Woyke T."/>
            <person name="Klenk H.P."/>
            <person name="Zhou Y."/>
            <person name="Lilburn T.G."/>
            <person name="Beck B.J."/>
            <person name="De Vos P."/>
            <person name="Vandamme P."/>
            <person name="Eisen J.A."/>
            <person name="Garrity G."/>
            <person name="Hugenholtz P."/>
            <person name="Kyrpides N.C."/>
        </authorList>
    </citation>
    <scope>NUCLEOTIDE SEQUENCE [LARGE SCALE GENOMIC DNA]</scope>
    <source>
        <strain evidence="13 14">ASC-9842</strain>
    </source>
</reference>
<dbReference type="GO" id="GO:0005737">
    <property type="term" value="C:cytoplasm"/>
    <property type="evidence" value="ECO:0007669"/>
    <property type="project" value="TreeGrafter"/>
</dbReference>
<evidence type="ECO:0000256" key="4">
    <source>
        <dbReference type="ARBA" id="ARBA00019465"/>
    </source>
</evidence>
<dbReference type="FunFam" id="1.10.1040.10:FF:000017">
    <property type="entry name" value="2-dehydropantoate 2-reductase"/>
    <property type="match status" value="1"/>
</dbReference>
<dbReference type="EMBL" id="SGXM01000002">
    <property type="protein sequence ID" value="RZT39278.1"/>
    <property type="molecule type" value="Genomic_DNA"/>
</dbReference>
<feature type="domain" description="Ketopantoate reductase N-terminal" evidence="11">
    <location>
        <begin position="3"/>
        <end position="149"/>
    </location>
</feature>
<comment type="caution">
    <text evidence="13">The sequence shown here is derived from an EMBL/GenBank/DDBJ whole genome shotgun (WGS) entry which is preliminary data.</text>
</comment>
<dbReference type="InterPro" id="IPR013332">
    <property type="entry name" value="KPR_N"/>
</dbReference>
<evidence type="ECO:0000256" key="8">
    <source>
        <dbReference type="ARBA" id="ARBA00032024"/>
    </source>
</evidence>
<keyword evidence="6 10" id="KW-0521">NADP</keyword>
<comment type="function">
    <text evidence="10">Catalyzes the NADPH-dependent reduction of ketopantoate into pantoic acid.</text>
</comment>
<dbReference type="Pfam" id="PF02558">
    <property type="entry name" value="ApbA"/>
    <property type="match status" value="1"/>
</dbReference>
<dbReference type="InterPro" id="IPR013328">
    <property type="entry name" value="6PGD_dom2"/>
</dbReference>
<dbReference type="PANTHER" id="PTHR21708:SF26">
    <property type="entry name" value="2-DEHYDROPANTOATE 2-REDUCTASE"/>
    <property type="match status" value="1"/>
</dbReference>
<dbReference type="InterPro" id="IPR013752">
    <property type="entry name" value="KPA_reductase"/>
</dbReference>
<feature type="domain" description="Ketopantoate reductase C-terminal" evidence="12">
    <location>
        <begin position="173"/>
        <end position="293"/>
    </location>
</feature>
<dbReference type="PANTHER" id="PTHR21708">
    <property type="entry name" value="PROBABLE 2-DEHYDROPANTOATE 2-REDUCTASE"/>
    <property type="match status" value="1"/>
</dbReference>
<evidence type="ECO:0000256" key="9">
    <source>
        <dbReference type="ARBA" id="ARBA00048793"/>
    </source>
</evidence>
<dbReference type="Pfam" id="PF08546">
    <property type="entry name" value="ApbA_C"/>
    <property type="match status" value="1"/>
</dbReference>
<dbReference type="InterPro" id="IPR051402">
    <property type="entry name" value="KPR-Related"/>
</dbReference>
<evidence type="ECO:0000256" key="2">
    <source>
        <dbReference type="ARBA" id="ARBA00007870"/>
    </source>
</evidence>
<dbReference type="EC" id="1.1.1.169" evidence="3 10"/>
<evidence type="ECO:0000259" key="11">
    <source>
        <dbReference type="Pfam" id="PF02558"/>
    </source>
</evidence>
<evidence type="ECO:0000313" key="14">
    <source>
        <dbReference type="Proteomes" id="UP000291078"/>
    </source>
</evidence>
<keyword evidence="7 10" id="KW-0560">Oxidoreductase</keyword>
<name>A0A4Q7S1B1_9BURK</name>
<dbReference type="InterPro" id="IPR003710">
    <property type="entry name" value="ApbA"/>
</dbReference>
<evidence type="ECO:0000313" key="13">
    <source>
        <dbReference type="EMBL" id="RZT39278.1"/>
    </source>
</evidence>
<dbReference type="UniPathway" id="UPA00028">
    <property type="reaction ID" value="UER00004"/>
</dbReference>
<dbReference type="GO" id="GO:0015940">
    <property type="term" value="P:pantothenate biosynthetic process"/>
    <property type="evidence" value="ECO:0007669"/>
    <property type="project" value="UniProtKB-UniPathway"/>
</dbReference>
<accession>A0A4Q7S1B1</accession>
<organism evidence="13 14">
    <name type="scientific">Cupriavidus agavae</name>
    <dbReference type="NCBI Taxonomy" id="1001822"/>
    <lineage>
        <taxon>Bacteria</taxon>
        <taxon>Pseudomonadati</taxon>
        <taxon>Pseudomonadota</taxon>
        <taxon>Betaproteobacteria</taxon>
        <taxon>Burkholderiales</taxon>
        <taxon>Burkholderiaceae</taxon>
        <taxon>Cupriavidus</taxon>
    </lineage>
</organism>
<proteinExistence type="inferred from homology"/>
<sequence>MLIAVIGAGAVGCFFGGMLAKAGEEVVLVGRKRHVDVIQAEGLRFESRAFDMRVDIGATTDPAAVADADIVLVCVKSVDTEDAARQMLPYLRPDALVVSLQNGIDNAARLEAALERPVIAAAVYVASEMAGPGHLRHHGRGDLIIGMAPGSQIVAKVFSHAGVPTVASPDVGAALWGKLILNCAYNAMSAIVQLPYGQIRDVPSANAAMTAIVAECLAVARAEGVTIASDAASQVDHIRGTIPLGQQSSMAQDFAQGRPSEIASLNGEIVRRGAALGIDTPANQVVVALVELLEKGRGVSGG</sequence>
<comment type="pathway">
    <text evidence="1 10">Cofactor biosynthesis; (R)-pantothenate biosynthesis; (R)-pantoate from 3-methyl-2-oxobutanoate: step 2/2.</text>
</comment>
<dbReference type="SUPFAM" id="SSF51735">
    <property type="entry name" value="NAD(P)-binding Rossmann-fold domains"/>
    <property type="match status" value="1"/>
</dbReference>
<evidence type="ECO:0000256" key="7">
    <source>
        <dbReference type="ARBA" id="ARBA00023002"/>
    </source>
</evidence>
<comment type="catalytic activity">
    <reaction evidence="9 10">
        <text>(R)-pantoate + NADP(+) = 2-dehydropantoate + NADPH + H(+)</text>
        <dbReference type="Rhea" id="RHEA:16233"/>
        <dbReference type="ChEBI" id="CHEBI:11561"/>
        <dbReference type="ChEBI" id="CHEBI:15378"/>
        <dbReference type="ChEBI" id="CHEBI:15980"/>
        <dbReference type="ChEBI" id="CHEBI:57783"/>
        <dbReference type="ChEBI" id="CHEBI:58349"/>
        <dbReference type="EC" id="1.1.1.169"/>
    </reaction>
</comment>
<dbReference type="NCBIfam" id="TIGR00745">
    <property type="entry name" value="apbA_panE"/>
    <property type="match status" value="1"/>
</dbReference>
<protein>
    <recommendedName>
        <fullName evidence="4 10">2-dehydropantoate 2-reductase</fullName>
        <ecNumber evidence="3 10">1.1.1.169</ecNumber>
    </recommendedName>
    <alternativeName>
        <fullName evidence="8 10">Ketopantoate reductase</fullName>
    </alternativeName>
</protein>
<dbReference type="Proteomes" id="UP000291078">
    <property type="component" value="Unassembled WGS sequence"/>
</dbReference>
<evidence type="ECO:0000256" key="3">
    <source>
        <dbReference type="ARBA" id="ARBA00013014"/>
    </source>
</evidence>
<dbReference type="AlphaFoldDB" id="A0A4Q7S1B1"/>
<dbReference type="Gene3D" id="1.10.1040.10">
    <property type="entry name" value="N-(1-d-carboxylethyl)-l-norvaline Dehydrogenase, domain 2"/>
    <property type="match status" value="1"/>
</dbReference>
<dbReference type="InterPro" id="IPR036291">
    <property type="entry name" value="NAD(P)-bd_dom_sf"/>
</dbReference>
<dbReference type="GO" id="GO:0008677">
    <property type="term" value="F:2-dehydropantoate 2-reductase activity"/>
    <property type="evidence" value="ECO:0007669"/>
    <property type="project" value="UniProtKB-EC"/>
</dbReference>
<dbReference type="Gene3D" id="3.40.50.720">
    <property type="entry name" value="NAD(P)-binding Rossmann-like Domain"/>
    <property type="match status" value="1"/>
</dbReference>
<evidence type="ECO:0000259" key="12">
    <source>
        <dbReference type="Pfam" id="PF08546"/>
    </source>
</evidence>
<evidence type="ECO:0000256" key="10">
    <source>
        <dbReference type="RuleBase" id="RU362068"/>
    </source>
</evidence>
<keyword evidence="5 10" id="KW-0566">Pantothenate biosynthesis</keyword>
<dbReference type="SUPFAM" id="SSF48179">
    <property type="entry name" value="6-phosphogluconate dehydrogenase C-terminal domain-like"/>
    <property type="match status" value="1"/>
</dbReference>
<comment type="similarity">
    <text evidence="2 10">Belongs to the ketopantoate reductase family.</text>
</comment>